<reference evidence="1" key="1">
    <citation type="submission" date="2023-10" db="EMBL/GenBank/DDBJ databases">
        <title>Genome assembly of Pristionchus species.</title>
        <authorList>
            <person name="Yoshida K."/>
            <person name="Sommer R.J."/>
        </authorList>
    </citation>
    <scope>NUCLEOTIDE SEQUENCE</scope>
    <source>
        <strain evidence="1">RS5133</strain>
    </source>
</reference>
<feature type="non-terminal residue" evidence="1">
    <location>
        <position position="102"/>
    </location>
</feature>
<feature type="non-terminal residue" evidence="1">
    <location>
        <position position="1"/>
    </location>
</feature>
<dbReference type="AlphaFoldDB" id="A0AAV5W5I7"/>
<sequence>FASLFYGDFAERRNGTFELGDVDFERFDITVRFNRFWKKKKNMKNDSKRIIFKLYLIQTLMDRIQQKIMRTKYFTREEKKTLADEYSLILLDAHLSPSTRVA</sequence>
<protein>
    <recommendedName>
        <fullName evidence="3">Ribosomal protein</fullName>
    </recommendedName>
</protein>
<gene>
    <name evidence="1" type="ORF">PFISCL1PPCAC_16644</name>
</gene>
<evidence type="ECO:0008006" key="3">
    <source>
        <dbReference type="Google" id="ProtNLM"/>
    </source>
</evidence>
<name>A0AAV5W5I7_9BILA</name>
<proteinExistence type="predicted"/>
<evidence type="ECO:0000313" key="1">
    <source>
        <dbReference type="EMBL" id="GMT25347.1"/>
    </source>
</evidence>
<dbReference type="Proteomes" id="UP001432322">
    <property type="component" value="Unassembled WGS sequence"/>
</dbReference>
<keyword evidence="2" id="KW-1185">Reference proteome</keyword>
<comment type="caution">
    <text evidence="1">The sequence shown here is derived from an EMBL/GenBank/DDBJ whole genome shotgun (WGS) entry which is preliminary data.</text>
</comment>
<organism evidence="1 2">
    <name type="scientific">Pristionchus fissidentatus</name>
    <dbReference type="NCBI Taxonomy" id="1538716"/>
    <lineage>
        <taxon>Eukaryota</taxon>
        <taxon>Metazoa</taxon>
        <taxon>Ecdysozoa</taxon>
        <taxon>Nematoda</taxon>
        <taxon>Chromadorea</taxon>
        <taxon>Rhabditida</taxon>
        <taxon>Rhabditina</taxon>
        <taxon>Diplogasteromorpha</taxon>
        <taxon>Diplogasteroidea</taxon>
        <taxon>Neodiplogasteridae</taxon>
        <taxon>Pristionchus</taxon>
    </lineage>
</organism>
<evidence type="ECO:0000313" key="2">
    <source>
        <dbReference type="Proteomes" id="UP001432322"/>
    </source>
</evidence>
<dbReference type="EMBL" id="BTSY01000004">
    <property type="protein sequence ID" value="GMT25347.1"/>
    <property type="molecule type" value="Genomic_DNA"/>
</dbReference>
<accession>A0AAV5W5I7</accession>